<reference evidence="2 3" key="1">
    <citation type="journal article" date="2015" name="Genome Announc.">
        <title>Expanding the biotechnology potential of lactobacilli through comparative genomics of 213 strains and associated genera.</title>
        <authorList>
            <person name="Sun Z."/>
            <person name="Harris H.M."/>
            <person name="McCann A."/>
            <person name="Guo C."/>
            <person name="Argimon S."/>
            <person name="Zhang W."/>
            <person name="Yang X."/>
            <person name="Jeffery I.B."/>
            <person name="Cooney J.C."/>
            <person name="Kagawa T.F."/>
            <person name="Liu W."/>
            <person name="Song Y."/>
            <person name="Salvetti E."/>
            <person name="Wrobel A."/>
            <person name="Rasinkangas P."/>
            <person name="Parkhill J."/>
            <person name="Rea M.C."/>
            <person name="O'Sullivan O."/>
            <person name="Ritari J."/>
            <person name="Douillard F.P."/>
            <person name="Paul Ross R."/>
            <person name="Yang R."/>
            <person name="Briner A.E."/>
            <person name="Felis G.E."/>
            <person name="de Vos W.M."/>
            <person name="Barrangou R."/>
            <person name="Klaenhammer T.R."/>
            <person name="Caufield P.W."/>
            <person name="Cui Y."/>
            <person name="Zhang H."/>
            <person name="O'Toole P.W."/>
        </authorList>
    </citation>
    <scope>NUCLEOTIDE SEQUENCE [LARGE SCALE GENOMIC DNA]</scope>
    <source>
        <strain evidence="2 3">DSM 16991</strain>
    </source>
</reference>
<dbReference type="PATRIC" id="fig|1122147.4.peg.1461"/>
<sequence length="73" mass="8115">MQHKVWWIVNLFFAAAFISGTVLILLRQVDGAGHVETLGSRLAALAVLGTFLLLIVIVELIVWAVMRASRKRN</sequence>
<accession>A0A0R1X2V3</accession>
<evidence type="ECO:0000313" key="3">
    <source>
        <dbReference type="Proteomes" id="UP000050949"/>
    </source>
</evidence>
<proteinExistence type="predicted"/>
<evidence type="ECO:0008006" key="4">
    <source>
        <dbReference type="Google" id="ProtNLM"/>
    </source>
</evidence>
<protein>
    <recommendedName>
        <fullName evidence="4">DUF3923 domain-containing protein</fullName>
    </recommendedName>
</protein>
<organism evidence="2 3">
    <name type="scientific">Schleiferilactobacillus harbinensis DSM 16991</name>
    <dbReference type="NCBI Taxonomy" id="1122147"/>
    <lineage>
        <taxon>Bacteria</taxon>
        <taxon>Bacillati</taxon>
        <taxon>Bacillota</taxon>
        <taxon>Bacilli</taxon>
        <taxon>Lactobacillales</taxon>
        <taxon>Lactobacillaceae</taxon>
        <taxon>Schleiferilactobacillus</taxon>
    </lineage>
</organism>
<keyword evidence="1" id="KW-0812">Transmembrane</keyword>
<dbReference type="Pfam" id="PF13061">
    <property type="entry name" value="DUF3923"/>
    <property type="match status" value="1"/>
</dbReference>
<gene>
    <name evidence="2" type="ORF">FC91_GL001411</name>
</gene>
<feature type="transmembrane region" description="Helical" evidence="1">
    <location>
        <begin position="7"/>
        <end position="26"/>
    </location>
</feature>
<dbReference type="AlphaFoldDB" id="A0A0R1X2V3"/>
<dbReference type="OrthoDB" id="2413843at2"/>
<evidence type="ECO:0000313" key="2">
    <source>
        <dbReference type="EMBL" id="KRM24650.1"/>
    </source>
</evidence>
<evidence type="ECO:0000256" key="1">
    <source>
        <dbReference type="SAM" id="Phobius"/>
    </source>
</evidence>
<dbReference type="RefSeq" id="WP_027829075.1">
    <property type="nucleotide sequence ID" value="NZ_AUEH01000038.1"/>
</dbReference>
<keyword evidence="1" id="KW-1133">Transmembrane helix</keyword>
<dbReference type="Proteomes" id="UP000050949">
    <property type="component" value="Unassembled WGS sequence"/>
</dbReference>
<keyword evidence="1" id="KW-0472">Membrane</keyword>
<dbReference type="InterPro" id="IPR025037">
    <property type="entry name" value="DUF3923"/>
</dbReference>
<comment type="caution">
    <text evidence="2">The sequence shown here is derived from an EMBL/GenBank/DDBJ whole genome shotgun (WGS) entry which is preliminary data.</text>
</comment>
<dbReference type="eggNOG" id="ENOG5030AUU">
    <property type="taxonomic scope" value="Bacteria"/>
</dbReference>
<feature type="transmembrane region" description="Helical" evidence="1">
    <location>
        <begin position="42"/>
        <end position="66"/>
    </location>
</feature>
<name>A0A0R1X2V3_9LACO</name>
<dbReference type="EMBL" id="AZFW01000139">
    <property type="protein sequence ID" value="KRM24650.1"/>
    <property type="molecule type" value="Genomic_DNA"/>
</dbReference>